<evidence type="ECO:0000313" key="2">
    <source>
        <dbReference type="Proteomes" id="UP001222118"/>
    </source>
</evidence>
<evidence type="ECO:0000313" key="1">
    <source>
        <dbReference type="EMBL" id="WDR04482.1"/>
    </source>
</evidence>
<dbReference type="Pfam" id="PF14234">
    <property type="entry name" value="DUF4336"/>
    <property type="match status" value="1"/>
</dbReference>
<gene>
    <name evidence="1" type="ORF">PSQ90_09020</name>
</gene>
<dbReference type="PANTHER" id="PTHR33835">
    <property type="entry name" value="YALI0C07656P"/>
    <property type="match status" value="1"/>
</dbReference>
<dbReference type="PANTHER" id="PTHR33835:SF1">
    <property type="entry name" value="METALLO-BETA-LACTAMASE DOMAIN-CONTAINING PROTEIN"/>
    <property type="match status" value="1"/>
</dbReference>
<organism evidence="1 2">
    <name type="scientific">Devosia rhodophyticola</name>
    <dbReference type="NCBI Taxonomy" id="3026423"/>
    <lineage>
        <taxon>Bacteria</taxon>
        <taxon>Pseudomonadati</taxon>
        <taxon>Pseudomonadota</taxon>
        <taxon>Alphaproteobacteria</taxon>
        <taxon>Hyphomicrobiales</taxon>
        <taxon>Devosiaceae</taxon>
        <taxon>Devosia</taxon>
    </lineage>
</organism>
<reference evidence="1 2" key="1">
    <citation type="submission" date="2023-02" db="EMBL/GenBank/DDBJ databases">
        <title>Devosia chondri sp. nov., isolated from the phycosphere of marine algae.</title>
        <authorList>
            <person name="Kim J.M."/>
            <person name="Lee J.K."/>
            <person name="Choi B.J."/>
            <person name="Bayburt H."/>
            <person name="Jeon C.O."/>
        </authorList>
    </citation>
    <scope>NUCLEOTIDE SEQUENCE [LARGE SCALE GENOMIC DNA]</scope>
    <source>
        <strain evidence="1 2">G2-5</strain>
    </source>
</reference>
<dbReference type="EMBL" id="CP118247">
    <property type="protein sequence ID" value="WDR04482.1"/>
    <property type="molecule type" value="Genomic_DNA"/>
</dbReference>
<dbReference type="Proteomes" id="UP001222118">
    <property type="component" value="Chromosome"/>
</dbReference>
<keyword evidence="2" id="KW-1185">Reference proteome</keyword>
<sequence length="233" mass="27273">MTILTRLDDNIWTAEGNIVDFYGFAYPTRSVIVRLPNQKLWIWSPITLGPELKAEIDALGSPAHLVSPNKIHHLFLPDWKNSYPDAQLWGPHTTIKKRNDLMFAAPLEHDAPPQWQNQFEQAWFFGSPFLEEIVFFHRPSRTAILADMSENFSETFLAKHWSGWQRWIARLWGIVEGKGYAPLELRLTYFNRKPARAARDKILGWHPQRVIMAHGRWQAQNGEQFLKKAFEWI</sequence>
<dbReference type="InterPro" id="IPR036866">
    <property type="entry name" value="RibonucZ/Hydroxyglut_hydro"/>
</dbReference>
<dbReference type="RefSeq" id="WP_282210003.1">
    <property type="nucleotide sequence ID" value="NZ_CP118247.1"/>
</dbReference>
<name>A0ABY7YTH1_9HYPH</name>
<accession>A0ABY7YTH1</accession>
<proteinExistence type="predicted"/>
<dbReference type="InterPro" id="IPR025638">
    <property type="entry name" value="DUF4336"/>
</dbReference>
<dbReference type="SUPFAM" id="SSF56281">
    <property type="entry name" value="Metallo-hydrolase/oxidoreductase"/>
    <property type="match status" value="1"/>
</dbReference>
<protein>
    <submittedName>
        <fullName evidence="1">DUF4336 domain-containing protein</fullName>
    </submittedName>
</protein>